<dbReference type="PRINTS" id="PR00469">
    <property type="entry name" value="PNDRDTASEII"/>
</dbReference>
<organism evidence="4">
    <name type="scientific">candidate division WOR-3 bacterium</name>
    <dbReference type="NCBI Taxonomy" id="2052148"/>
    <lineage>
        <taxon>Bacteria</taxon>
        <taxon>Bacteria division WOR-3</taxon>
    </lineage>
</organism>
<dbReference type="PANTHER" id="PTHR48105">
    <property type="entry name" value="THIOREDOXIN REDUCTASE 1-RELATED-RELATED"/>
    <property type="match status" value="1"/>
</dbReference>
<dbReference type="Gene3D" id="3.50.50.60">
    <property type="entry name" value="FAD/NAD(P)-binding domain"/>
    <property type="match status" value="2"/>
</dbReference>
<dbReference type="PRINTS" id="PR00368">
    <property type="entry name" value="FADPNR"/>
</dbReference>
<dbReference type="GO" id="GO:0016491">
    <property type="term" value="F:oxidoreductase activity"/>
    <property type="evidence" value="ECO:0007669"/>
    <property type="project" value="UniProtKB-KW"/>
</dbReference>
<accession>A0A7V1EIF1</accession>
<dbReference type="Pfam" id="PF07992">
    <property type="entry name" value="Pyr_redox_2"/>
    <property type="match status" value="1"/>
</dbReference>
<keyword evidence="1" id="KW-0285">Flavoprotein</keyword>
<evidence type="ECO:0000259" key="3">
    <source>
        <dbReference type="Pfam" id="PF07992"/>
    </source>
</evidence>
<keyword evidence="2" id="KW-0560">Oxidoreductase</keyword>
<dbReference type="InterPro" id="IPR023753">
    <property type="entry name" value="FAD/NAD-binding_dom"/>
</dbReference>
<dbReference type="EMBL" id="DSKY01000020">
    <property type="protein sequence ID" value="HDY59493.1"/>
    <property type="molecule type" value="Genomic_DNA"/>
</dbReference>
<proteinExistence type="predicted"/>
<evidence type="ECO:0000313" key="4">
    <source>
        <dbReference type="EMBL" id="HDY59493.1"/>
    </source>
</evidence>
<feature type="domain" description="FAD/NAD(P)-binding" evidence="3">
    <location>
        <begin position="7"/>
        <end position="271"/>
    </location>
</feature>
<comment type="caution">
    <text evidence="4">The sequence shown here is derived from an EMBL/GenBank/DDBJ whole genome shotgun (WGS) entry which is preliminary data.</text>
</comment>
<evidence type="ECO:0000256" key="2">
    <source>
        <dbReference type="ARBA" id="ARBA00023002"/>
    </source>
</evidence>
<evidence type="ECO:0000256" key="1">
    <source>
        <dbReference type="ARBA" id="ARBA00022630"/>
    </source>
</evidence>
<reference evidence="4" key="1">
    <citation type="journal article" date="2020" name="mSystems">
        <title>Genome- and Community-Level Interaction Insights into Carbon Utilization and Element Cycling Functions of Hydrothermarchaeota in Hydrothermal Sediment.</title>
        <authorList>
            <person name="Zhou Z."/>
            <person name="Liu Y."/>
            <person name="Xu W."/>
            <person name="Pan J."/>
            <person name="Luo Z.H."/>
            <person name="Li M."/>
        </authorList>
    </citation>
    <scope>NUCLEOTIDE SEQUENCE [LARGE SCALE GENOMIC DNA]</scope>
    <source>
        <strain evidence="4">SpSt-258</strain>
    </source>
</reference>
<sequence>MIKSEIGIIGAGPSGIACAIQLKRYGIDYLFFERENSGGLIKNAFLIENYLGFPEGITGEEFVQLLKNQIQKHRIKIIKEDVVSVRYRNNKFYIRTKNGNYQTSILVVATGTIPKPLTVPVGKDCKSRIFYEVYPLRKIRNKLVAVIGSGDAGFDYALSLSKKNKVLILNRTERIKCLPVLFQRVMQNKKINYLAGVEIKRIEFEDKKLALYTSRKKKIIVDYLVVAIGRKPNLNFFDRSLKEKIKILEKRRKLYIIGDAKNGIFRQTAIAVGDGIKAAMEIYQEKVKKGTQGDCKKKKG</sequence>
<dbReference type="PROSITE" id="PS51257">
    <property type="entry name" value="PROKAR_LIPOPROTEIN"/>
    <property type="match status" value="1"/>
</dbReference>
<dbReference type="SUPFAM" id="SSF51905">
    <property type="entry name" value="FAD/NAD(P)-binding domain"/>
    <property type="match status" value="1"/>
</dbReference>
<name>A0A7V1EIF1_UNCW3</name>
<dbReference type="InterPro" id="IPR036188">
    <property type="entry name" value="FAD/NAD-bd_sf"/>
</dbReference>
<dbReference type="AlphaFoldDB" id="A0A7V1EIF1"/>
<dbReference type="InterPro" id="IPR050097">
    <property type="entry name" value="Ferredoxin-NADP_redctase_2"/>
</dbReference>
<gene>
    <name evidence="4" type="ORF">ENP86_08080</name>
</gene>
<protein>
    <submittedName>
        <fullName evidence="4">NAD(P)/FAD-dependent oxidoreductase</fullName>
    </submittedName>
</protein>